<feature type="transmembrane region" description="Helical" evidence="1">
    <location>
        <begin position="114"/>
        <end position="141"/>
    </location>
</feature>
<keyword evidence="3" id="KW-1185">Reference proteome</keyword>
<feature type="transmembrane region" description="Helical" evidence="1">
    <location>
        <begin position="6"/>
        <end position="24"/>
    </location>
</feature>
<keyword evidence="1" id="KW-1133">Transmembrane helix</keyword>
<comment type="caution">
    <text evidence="2">The sequence shown here is derived from an EMBL/GenBank/DDBJ whole genome shotgun (WGS) entry which is preliminary data.</text>
</comment>
<evidence type="ECO:0008006" key="4">
    <source>
        <dbReference type="Google" id="ProtNLM"/>
    </source>
</evidence>
<gene>
    <name evidence="2" type="ORF">H9X83_02180</name>
</gene>
<feature type="transmembrane region" description="Helical" evidence="1">
    <location>
        <begin position="54"/>
        <end position="71"/>
    </location>
</feature>
<evidence type="ECO:0000313" key="3">
    <source>
        <dbReference type="Proteomes" id="UP000729290"/>
    </source>
</evidence>
<keyword evidence="1" id="KW-0472">Membrane</keyword>
<dbReference type="Proteomes" id="UP000729290">
    <property type="component" value="Unassembled WGS sequence"/>
</dbReference>
<feature type="transmembrane region" description="Helical" evidence="1">
    <location>
        <begin position="31"/>
        <end position="48"/>
    </location>
</feature>
<evidence type="ECO:0000313" key="2">
    <source>
        <dbReference type="EMBL" id="MBM6876967.1"/>
    </source>
</evidence>
<organism evidence="2 3">
    <name type="scientific">Anaerotignum lactatifermentans</name>
    <dbReference type="NCBI Taxonomy" id="160404"/>
    <lineage>
        <taxon>Bacteria</taxon>
        <taxon>Bacillati</taxon>
        <taxon>Bacillota</taxon>
        <taxon>Clostridia</taxon>
        <taxon>Lachnospirales</taxon>
        <taxon>Anaerotignaceae</taxon>
        <taxon>Anaerotignum</taxon>
    </lineage>
</organism>
<protein>
    <recommendedName>
        <fullName evidence="4">DUF340 domain-containing protein</fullName>
    </recommendedName>
</protein>
<dbReference type="EMBL" id="JACSNV010000002">
    <property type="protein sequence ID" value="MBM6876967.1"/>
    <property type="molecule type" value="Genomic_DNA"/>
</dbReference>
<proteinExistence type="predicted"/>
<keyword evidence="1" id="KW-0812">Transmembrane</keyword>
<name>A0ABS2G736_9FIRM</name>
<evidence type="ECO:0000256" key="1">
    <source>
        <dbReference type="SAM" id="Phobius"/>
    </source>
</evidence>
<sequence>MFLEYVLILLIVTFIAFIGNSIYTGIGLMESLPGIIILMLIAMAGITLEKLIPLPIPTIIYITVIGVLLAMPYSPTSEVVGTLVGKVEMLPLATPVLAYAGVSMGKDWVEFKKISWRGILLAACVMIGTFLGSAVVSHIILSIQGII</sequence>
<reference evidence="2 3" key="1">
    <citation type="journal article" date="2021" name="Sci. Rep.">
        <title>The distribution of antibiotic resistance genes in chicken gut microbiota commensals.</title>
        <authorList>
            <person name="Juricova H."/>
            <person name="Matiasovicova J."/>
            <person name="Kubasova T."/>
            <person name="Cejkova D."/>
            <person name="Rychlik I."/>
        </authorList>
    </citation>
    <scope>NUCLEOTIDE SEQUENCE [LARGE SCALE GENOMIC DNA]</scope>
    <source>
        <strain evidence="2 3">An431b</strain>
    </source>
</reference>
<accession>A0ABS2G736</accession>